<feature type="transmembrane region" description="Helical" evidence="4">
    <location>
        <begin position="207"/>
        <end position="229"/>
    </location>
</feature>
<comment type="similarity">
    <text evidence="1 2">Belongs to the peptidase A24 family.</text>
</comment>
<dbReference type="InterPro" id="IPR050882">
    <property type="entry name" value="Prepilin_peptidase/N-MTase"/>
</dbReference>
<evidence type="ECO:0000313" key="6">
    <source>
        <dbReference type="EMBL" id="TNC29857.1"/>
    </source>
</evidence>
<evidence type="ECO:0000256" key="4">
    <source>
        <dbReference type="SAM" id="Phobius"/>
    </source>
</evidence>
<dbReference type="GO" id="GO:0004190">
    <property type="term" value="F:aspartic-type endopeptidase activity"/>
    <property type="evidence" value="ECO:0007669"/>
    <property type="project" value="InterPro"/>
</dbReference>
<evidence type="ECO:0000256" key="1">
    <source>
        <dbReference type="ARBA" id="ARBA00005801"/>
    </source>
</evidence>
<feature type="transmembrane region" description="Helical" evidence="4">
    <location>
        <begin position="103"/>
        <end position="122"/>
    </location>
</feature>
<evidence type="ECO:0000259" key="5">
    <source>
        <dbReference type="Pfam" id="PF01478"/>
    </source>
</evidence>
<evidence type="ECO:0000256" key="2">
    <source>
        <dbReference type="RuleBase" id="RU003793"/>
    </source>
</evidence>
<evidence type="ECO:0000313" key="8">
    <source>
        <dbReference type="Proteomes" id="UP000306740"/>
    </source>
</evidence>
<dbReference type="PANTHER" id="PTHR30487">
    <property type="entry name" value="TYPE 4 PREPILIN-LIKE PROTEINS LEADER PEPTIDE-PROCESSING ENZYME"/>
    <property type="match status" value="1"/>
</dbReference>
<keyword evidence="4" id="KW-1133">Transmembrane helix</keyword>
<dbReference type="Proteomes" id="UP000306740">
    <property type="component" value="Unassembled WGS sequence"/>
</dbReference>
<feature type="domain" description="Prepilin type IV endopeptidase peptidase" evidence="5">
    <location>
        <begin position="81"/>
        <end position="190"/>
    </location>
</feature>
<name>A0A5C4ME36_9ACTN</name>
<accession>A0A5C4ME36</accession>
<gene>
    <name evidence="7" type="ORF">FHE65_25270</name>
    <name evidence="6" type="ORF">FHE65_33455</name>
</gene>
<evidence type="ECO:0000256" key="3">
    <source>
        <dbReference type="SAM" id="MobiDB-lite"/>
    </source>
</evidence>
<comment type="caution">
    <text evidence="6">The sequence shown here is derived from an EMBL/GenBank/DDBJ whole genome shotgun (WGS) entry which is preliminary data.</text>
</comment>
<dbReference type="EMBL" id="VDFR01000229">
    <property type="protein sequence ID" value="TNC29857.1"/>
    <property type="molecule type" value="Genomic_DNA"/>
</dbReference>
<proteinExistence type="inferred from homology"/>
<organism evidence="6 8">
    <name type="scientific">Mumia zhuanghuii</name>
    <dbReference type="NCBI Taxonomy" id="2585211"/>
    <lineage>
        <taxon>Bacteria</taxon>
        <taxon>Bacillati</taxon>
        <taxon>Actinomycetota</taxon>
        <taxon>Actinomycetes</taxon>
        <taxon>Propionibacteriales</taxon>
        <taxon>Nocardioidaceae</taxon>
        <taxon>Mumia</taxon>
    </lineage>
</organism>
<dbReference type="EMBL" id="VDFR01000129">
    <property type="protein sequence ID" value="TNC37094.1"/>
    <property type="molecule type" value="Genomic_DNA"/>
</dbReference>
<sequence>MVARLPEPEQAEPDEAGEGAAPPEPPEPPDLPDPPTPTKIAYTDLAARPGLPAGLAAVSAALAGALGWRLGLDPALPLWVAFVVLGVTLSYVDWHTRLLPKRLVLPAYPVAVGLAVLAAALASDLSVVVRAAAGWAIVSGVYGLLWLVAPRGIGYGDVRLSGLLGISLGALGWAEVVAGTYATFVVGAVGGLVLGALRLVDRRAFPFGPFMVLGAWCGAMLGPALSGWWG</sequence>
<keyword evidence="4" id="KW-0472">Membrane</keyword>
<dbReference type="Pfam" id="PF01478">
    <property type="entry name" value="Peptidase_A24"/>
    <property type="match status" value="1"/>
</dbReference>
<dbReference type="AlphaFoldDB" id="A0A5C4ME36"/>
<dbReference type="PANTHER" id="PTHR30487:SF0">
    <property type="entry name" value="PREPILIN LEADER PEPTIDASE_N-METHYLTRANSFERASE-RELATED"/>
    <property type="match status" value="1"/>
</dbReference>
<keyword evidence="4" id="KW-0812">Transmembrane</keyword>
<evidence type="ECO:0000313" key="7">
    <source>
        <dbReference type="EMBL" id="TNC37094.1"/>
    </source>
</evidence>
<reference evidence="6 8" key="1">
    <citation type="submission" date="2019-05" db="EMBL/GenBank/DDBJ databases">
        <title>Mumia sp. nov., isolated from the intestinal contents of plateau pika (Ochotona curzoniae) in the Qinghai-Tibet plateau of China.</title>
        <authorList>
            <person name="Tian Z."/>
        </authorList>
    </citation>
    <scope>NUCLEOTIDE SEQUENCE [LARGE SCALE GENOMIC DNA]</scope>
    <source>
        <strain evidence="8">527</strain>
        <strain evidence="6">Z527</strain>
    </source>
</reference>
<feature type="transmembrane region" description="Helical" evidence="4">
    <location>
        <begin position="51"/>
        <end position="70"/>
    </location>
</feature>
<feature type="transmembrane region" description="Helical" evidence="4">
    <location>
        <begin position="128"/>
        <end position="149"/>
    </location>
</feature>
<feature type="region of interest" description="Disordered" evidence="3">
    <location>
        <begin position="1"/>
        <end position="38"/>
    </location>
</feature>
<dbReference type="PRINTS" id="PR00864">
    <property type="entry name" value="PREPILNPTASE"/>
</dbReference>
<dbReference type="Gene3D" id="1.20.120.1220">
    <property type="match status" value="1"/>
</dbReference>
<dbReference type="InterPro" id="IPR000045">
    <property type="entry name" value="Prepilin_IV_endopep_pep"/>
</dbReference>
<protein>
    <submittedName>
        <fullName evidence="6">Prepilin peptidase</fullName>
    </submittedName>
</protein>
<dbReference type="GO" id="GO:0006465">
    <property type="term" value="P:signal peptide processing"/>
    <property type="evidence" value="ECO:0007669"/>
    <property type="project" value="TreeGrafter"/>
</dbReference>
<feature type="transmembrane region" description="Helical" evidence="4">
    <location>
        <begin position="76"/>
        <end position="94"/>
    </location>
</feature>
<feature type="transmembrane region" description="Helical" evidence="4">
    <location>
        <begin position="180"/>
        <end position="200"/>
    </location>
</feature>
<dbReference type="InterPro" id="IPR014032">
    <property type="entry name" value="Peptidase_A24A_bac"/>
</dbReference>
<dbReference type="GO" id="GO:0005886">
    <property type="term" value="C:plasma membrane"/>
    <property type="evidence" value="ECO:0007669"/>
    <property type="project" value="TreeGrafter"/>
</dbReference>
<feature type="compositionally biased region" description="Pro residues" evidence="3">
    <location>
        <begin position="22"/>
        <end position="37"/>
    </location>
</feature>